<dbReference type="Proteomes" id="UP000014760">
    <property type="component" value="Unassembled WGS sequence"/>
</dbReference>
<reference evidence="5 7" key="2">
    <citation type="journal article" date="2013" name="Nature">
        <title>Insights into bilaterian evolution from three spiralian genomes.</title>
        <authorList>
            <person name="Simakov O."/>
            <person name="Marletaz F."/>
            <person name="Cho S.J."/>
            <person name="Edsinger-Gonzales E."/>
            <person name="Havlak P."/>
            <person name="Hellsten U."/>
            <person name="Kuo D.H."/>
            <person name="Larsson T."/>
            <person name="Lv J."/>
            <person name="Arendt D."/>
            <person name="Savage R."/>
            <person name="Osoegawa K."/>
            <person name="de Jong P."/>
            <person name="Grimwood J."/>
            <person name="Chapman J.A."/>
            <person name="Shapiro H."/>
            <person name="Aerts A."/>
            <person name="Otillar R.P."/>
            <person name="Terry A.Y."/>
            <person name="Boore J.L."/>
            <person name="Grigoriev I.V."/>
            <person name="Lindberg D.R."/>
            <person name="Seaver E.C."/>
            <person name="Weisblat D.A."/>
            <person name="Putnam N.H."/>
            <person name="Rokhsar D.S."/>
        </authorList>
    </citation>
    <scope>NUCLEOTIDE SEQUENCE</scope>
    <source>
        <strain evidence="5 7">I ESC-2004</strain>
    </source>
</reference>
<evidence type="ECO:0000313" key="6">
    <source>
        <dbReference type="EnsemblMetazoa" id="CapteP138667"/>
    </source>
</evidence>
<evidence type="ECO:0000313" key="7">
    <source>
        <dbReference type="Proteomes" id="UP000014760"/>
    </source>
</evidence>
<dbReference type="HOGENOM" id="CLU_000315_17_8_1"/>
<protein>
    <recommendedName>
        <fullName evidence="8">Helicase ATP-binding domain-containing protein</fullName>
    </recommendedName>
</protein>
<dbReference type="EMBL" id="AMQN01000622">
    <property type="status" value="NOT_ANNOTATED_CDS"/>
    <property type="molecule type" value="Genomic_DNA"/>
</dbReference>
<feature type="compositionally biased region" description="Basic and acidic residues" evidence="2">
    <location>
        <begin position="334"/>
        <end position="354"/>
    </location>
</feature>
<organism evidence="5">
    <name type="scientific">Capitella teleta</name>
    <name type="common">Polychaete worm</name>
    <dbReference type="NCBI Taxonomy" id="283909"/>
    <lineage>
        <taxon>Eukaryota</taxon>
        <taxon>Metazoa</taxon>
        <taxon>Spiralia</taxon>
        <taxon>Lophotrochozoa</taxon>
        <taxon>Annelida</taxon>
        <taxon>Polychaeta</taxon>
        <taxon>Sedentaria</taxon>
        <taxon>Scolecida</taxon>
        <taxon>Capitellidae</taxon>
        <taxon>Capitella</taxon>
    </lineage>
</organism>
<feature type="region of interest" description="Disordered" evidence="2">
    <location>
        <begin position="334"/>
        <end position="359"/>
    </location>
</feature>
<dbReference type="SUPFAM" id="SSF52540">
    <property type="entry name" value="P-loop containing nucleoside triphosphate hydrolases"/>
    <property type="match status" value="2"/>
</dbReference>
<evidence type="ECO:0000256" key="2">
    <source>
        <dbReference type="SAM" id="MobiDB-lite"/>
    </source>
</evidence>
<dbReference type="GO" id="GO:0005524">
    <property type="term" value="F:ATP binding"/>
    <property type="evidence" value="ECO:0007669"/>
    <property type="project" value="InterPro"/>
</dbReference>
<evidence type="ECO:0000259" key="4">
    <source>
        <dbReference type="PROSITE" id="PS51194"/>
    </source>
</evidence>
<dbReference type="PROSITE" id="PS51192">
    <property type="entry name" value="HELICASE_ATP_BIND_1"/>
    <property type="match status" value="1"/>
</dbReference>
<feature type="domain" description="Helicase C-terminal" evidence="4">
    <location>
        <begin position="467"/>
        <end position="558"/>
    </location>
</feature>
<evidence type="ECO:0000259" key="3">
    <source>
        <dbReference type="PROSITE" id="PS51192"/>
    </source>
</evidence>
<evidence type="ECO:0000313" key="5">
    <source>
        <dbReference type="EMBL" id="ELU16421.1"/>
    </source>
</evidence>
<dbReference type="InterPro" id="IPR049730">
    <property type="entry name" value="SNF2/RAD54-like_C"/>
</dbReference>
<dbReference type="STRING" id="283909.R7VJ99"/>
<dbReference type="InterPro" id="IPR000330">
    <property type="entry name" value="SNF2_N"/>
</dbReference>
<dbReference type="OrthoDB" id="413460at2759"/>
<dbReference type="Gene3D" id="3.40.50.10810">
    <property type="entry name" value="Tandem AAA-ATPase domain"/>
    <property type="match status" value="1"/>
</dbReference>
<dbReference type="GO" id="GO:0015616">
    <property type="term" value="F:DNA translocase activity"/>
    <property type="evidence" value="ECO:0007669"/>
    <property type="project" value="TreeGrafter"/>
</dbReference>
<dbReference type="InterPro" id="IPR027417">
    <property type="entry name" value="P-loop_NTPase"/>
</dbReference>
<dbReference type="AlphaFoldDB" id="R7VJ99"/>
<dbReference type="SMART" id="SM00487">
    <property type="entry name" value="DEXDc"/>
    <property type="match status" value="1"/>
</dbReference>
<accession>R7VJ99</accession>
<dbReference type="EnsemblMetazoa" id="CapteT138667">
    <property type="protein sequence ID" value="CapteP138667"/>
    <property type="gene ID" value="CapteG138667"/>
</dbReference>
<dbReference type="OMA" id="HWIRELT"/>
<name>R7VJ99_CAPTE</name>
<reference evidence="6" key="3">
    <citation type="submission" date="2015-06" db="UniProtKB">
        <authorList>
            <consortium name="EnsemblMetazoa"/>
        </authorList>
    </citation>
    <scope>IDENTIFICATION</scope>
</reference>
<reference evidence="7" key="1">
    <citation type="submission" date="2012-12" db="EMBL/GenBank/DDBJ databases">
        <authorList>
            <person name="Hellsten U."/>
            <person name="Grimwood J."/>
            <person name="Chapman J.A."/>
            <person name="Shapiro H."/>
            <person name="Aerts A."/>
            <person name="Otillar R.P."/>
            <person name="Terry A.Y."/>
            <person name="Boore J.L."/>
            <person name="Simakov O."/>
            <person name="Marletaz F."/>
            <person name="Cho S.-J."/>
            <person name="Edsinger-Gonzales E."/>
            <person name="Havlak P."/>
            <person name="Kuo D.-H."/>
            <person name="Larsson T."/>
            <person name="Lv J."/>
            <person name="Arendt D."/>
            <person name="Savage R."/>
            <person name="Osoegawa K."/>
            <person name="de Jong P."/>
            <person name="Lindberg D.R."/>
            <person name="Seaver E.C."/>
            <person name="Weisblat D.A."/>
            <person name="Putnam N.H."/>
            <person name="Grigoriev I.V."/>
            <person name="Rokhsar D.S."/>
        </authorList>
    </citation>
    <scope>NUCLEOTIDE SEQUENCE</scope>
    <source>
        <strain evidence="7">I ESC-2004</strain>
    </source>
</reference>
<dbReference type="PANTHER" id="PTHR45629:SF7">
    <property type="entry name" value="DNA EXCISION REPAIR PROTEIN ERCC-6-RELATED"/>
    <property type="match status" value="1"/>
</dbReference>
<dbReference type="GO" id="GO:0016787">
    <property type="term" value="F:hydrolase activity"/>
    <property type="evidence" value="ECO:0007669"/>
    <property type="project" value="UniProtKB-KW"/>
</dbReference>
<proteinExistence type="predicted"/>
<dbReference type="InterPro" id="IPR038718">
    <property type="entry name" value="SNF2-like_sf"/>
</dbReference>
<evidence type="ECO:0000256" key="1">
    <source>
        <dbReference type="ARBA" id="ARBA00022801"/>
    </source>
</evidence>
<dbReference type="CDD" id="cd18793">
    <property type="entry name" value="SF2_C_SNF"/>
    <property type="match status" value="1"/>
</dbReference>
<dbReference type="EMBL" id="KB293180">
    <property type="protein sequence ID" value="ELU16421.1"/>
    <property type="molecule type" value="Genomic_DNA"/>
</dbReference>
<feature type="domain" description="Helicase ATP-binding" evidence="3">
    <location>
        <begin position="106"/>
        <end position="274"/>
    </location>
</feature>
<keyword evidence="7" id="KW-1185">Reference proteome</keyword>
<dbReference type="InterPro" id="IPR050496">
    <property type="entry name" value="SNF2_RAD54_helicase_repair"/>
</dbReference>
<dbReference type="Pfam" id="PF00176">
    <property type="entry name" value="SNF2-rel_dom"/>
    <property type="match status" value="1"/>
</dbReference>
<gene>
    <name evidence="5" type="ORF">CAPTEDRAFT_138667</name>
</gene>
<keyword evidence="1" id="KW-0378">Hydrolase</keyword>
<dbReference type="Pfam" id="PF00271">
    <property type="entry name" value="Helicase_C"/>
    <property type="match status" value="1"/>
</dbReference>
<dbReference type="PROSITE" id="PS51194">
    <property type="entry name" value="HELICASE_CTER"/>
    <property type="match status" value="1"/>
</dbReference>
<sequence length="558" mass="63980">MADSVSDLSPEEQQRFNALVLKAKKYAGEGKVQLALDLNLQAFKIYASEKLGKRIQKMKTYLAEYGDDSDEADGDSMVHMGNGFYLFQELYKQLYAHQREGVTWMWWLFQKRKGGILGDDMGLGKTIQVIAFLSGMFDSEKIKSVLIILPVAVITNWENEFQKWAPGISTEHFHSGSKRDRDRALMKVQRRGGVCMTSYGMMVNNADQLAEQNGREFIWDYVILDEGHKIKNPSNKCSKGIHSVPARNRLLLTGTPVQNNLKEMWALFDWTHQGFLLGTSRTFKMEYEMPITRAREKDASGNEQILGEQMAQSLQKIISPYFLRRTKAEVKISEARRKEKEEKKEDEEGKDEKGIAPSMPTMTHKNDFIVWVYLSEIQQKIYHDFLESDEVKELLNSKRSPLVSLTILKKICDHPRLLTNRQCLQLGITDDDSLDTMDEETGNQIAANRVMHIDNELLVRESGKMVFLIELLDNLKAEGHRALVFSQSRKVLDIIQKVMTDRGHRVARLDGTVRHLMERDEIIQRFKDNRSYSIFLLTTQVGGVGLTLTAADRVVICE</sequence>
<dbReference type="Gene3D" id="3.40.50.300">
    <property type="entry name" value="P-loop containing nucleotide triphosphate hydrolases"/>
    <property type="match status" value="1"/>
</dbReference>
<dbReference type="PANTHER" id="PTHR45629">
    <property type="entry name" value="SNF2/RAD54 FAMILY MEMBER"/>
    <property type="match status" value="1"/>
</dbReference>
<dbReference type="InterPro" id="IPR014001">
    <property type="entry name" value="Helicase_ATP-bd"/>
</dbReference>
<dbReference type="FunFam" id="3.40.50.10810:FF:000042">
    <property type="entry name" value="SNF2 family helicase-like protein"/>
    <property type="match status" value="1"/>
</dbReference>
<dbReference type="InterPro" id="IPR001650">
    <property type="entry name" value="Helicase_C-like"/>
</dbReference>
<evidence type="ECO:0008006" key="8">
    <source>
        <dbReference type="Google" id="ProtNLM"/>
    </source>
</evidence>